<protein>
    <submittedName>
        <fullName evidence="2">Uncharacterized protein</fullName>
    </submittedName>
</protein>
<evidence type="ECO:0000256" key="1">
    <source>
        <dbReference type="SAM" id="MobiDB-lite"/>
    </source>
</evidence>
<dbReference type="InParanoid" id="E3MIU0"/>
<organism evidence="3">
    <name type="scientific">Caenorhabditis remanei</name>
    <name type="common">Caenorhabditis vulgaris</name>
    <dbReference type="NCBI Taxonomy" id="31234"/>
    <lineage>
        <taxon>Eukaryota</taxon>
        <taxon>Metazoa</taxon>
        <taxon>Ecdysozoa</taxon>
        <taxon>Nematoda</taxon>
        <taxon>Chromadorea</taxon>
        <taxon>Rhabditida</taxon>
        <taxon>Rhabditina</taxon>
        <taxon>Rhabditomorpha</taxon>
        <taxon>Rhabditoidea</taxon>
        <taxon>Rhabditidae</taxon>
        <taxon>Peloderinae</taxon>
        <taxon>Caenorhabditis</taxon>
    </lineage>
</organism>
<dbReference type="EMBL" id="DS268448">
    <property type="protein sequence ID" value="EFP02580.1"/>
    <property type="molecule type" value="Genomic_DNA"/>
</dbReference>
<gene>
    <name evidence="2" type="ORF">CRE_02449</name>
</gene>
<feature type="compositionally biased region" description="Polar residues" evidence="1">
    <location>
        <begin position="103"/>
        <end position="115"/>
    </location>
</feature>
<feature type="region of interest" description="Disordered" evidence="1">
    <location>
        <begin position="103"/>
        <end position="125"/>
    </location>
</feature>
<feature type="region of interest" description="Disordered" evidence="1">
    <location>
        <begin position="63"/>
        <end position="85"/>
    </location>
</feature>
<accession>E3MIU0</accession>
<feature type="region of interest" description="Disordered" evidence="1">
    <location>
        <begin position="190"/>
        <end position="211"/>
    </location>
</feature>
<feature type="compositionally biased region" description="Polar residues" evidence="1">
    <location>
        <begin position="74"/>
        <end position="85"/>
    </location>
</feature>
<reference evidence="2" key="1">
    <citation type="submission" date="2007-07" db="EMBL/GenBank/DDBJ databases">
        <title>PCAP assembly of the Caenorhabditis remanei genome.</title>
        <authorList>
            <consortium name="The Caenorhabditis remanei Sequencing Consortium"/>
            <person name="Wilson R.K."/>
        </authorList>
    </citation>
    <scope>NUCLEOTIDE SEQUENCE [LARGE SCALE GENOMIC DNA]</scope>
    <source>
        <strain evidence="2">PB4641</strain>
    </source>
</reference>
<dbReference type="Proteomes" id="UP000008281">
    <property type="component" value="Unassembled WGS sequence"/>
</dbReference>
<dbReference type="AlphaFoldDB" id="E3MIU0"/>
<dbReference type="HOGENOM" id="CLU_1020261_0_0_1"/>
<name>E3MIU0_CAERE</name>
<evidence type="ECO:0000313" key="2">
    <source>
        <dbReference type="EMBL" id="EFP02580.1"/>
    </source>
</evidence>
<keyword evidence="3" id="KW-1185">Reference proteome</keyword>
<evidence type="ECO:0000313" key="3">
    <source>
        <dbReference type="Proteomes" id="UP000008281"/>
    </source>
</evidence>
<proteinExistence type="predicted"/>
<sequence length="273" mass="30327">MMRSQSNIVYTQNQSIIGQRGGASVVVVQNGGQRTTQQLQPLRQTTFERLPTIQSNLEKFQQIQRQNQDKSRQNPHQITPTAQSTVPCILNTPVQLYHHNGHLTSSEEPSINGKSHNGGHGAMSSQCKGFMVQSADSYSTPVLQTTNYKGSGDGVSYSNPVSNSQTTYSTPAIQTTNYNSENATVGYNYSNPGPVYSNPGRQMGSPRRNELKNLPWRYPVGYIQQNRQNQPNPPQVLLVRSNPPQPPACRQIPYGKQVVSMESTPFLTDLRFC</sequence>